<dbReference type="GO" id="GO:0050385">
    <property type="term" value="F:ureidoglycolate lyase activity"/>
    <property type="evidence" value="ECO:0007669"/>
    <property type="project" value="UniProtKB-EC"/>
</dbReference>
<dbReference type="Gene3D" id="3.90.850.10">
    <property type="entry name" value="Fumarylacetoacetase-like, C-terminal domain"/>
    <property type="match status" value="1"/>
</dbReference>
<dbReference type="AlphaFoldDB" id="A0A1E3X4P6"/>
<protein>
    <submittedName>
        <fullName evidence="2">Ureidoglycolate lyase</fullName>
        <ecNumber evidence="2">4.3.2.3</ecNumber>
    </submittedName>
</protein>
<evidence type="ECO:0000313" key="3">
    <source>
        <dbReference type="Proteomes" id="UP000094056"/>
    </source>
</evidence>
<dbReference type="EC" id="4.3.2.3" evidence="2"/>
<keyword evidence="2" id="KW-0456">Lyase</keyword>
<name>A0A1E3X4P6_9BACT</name>
<dbReference type="EMBL" id="MAYW01000211">
    <property type="protein sequence ID" value="ODS30532.1"/>
    <property type="molecule type" value="Genomic_DNA"/>
</dbReference>
<sequence length="339" mass="38245">MKFVSFLNMLNEERLGFVSDQKVYDLRDAVKAMKMTIPSTMHDFLKDSESNLILARRIEKAVQEKEVSVESSVVKKMLAPISHPNSCRDAYAFRNHVEAMRRNRGVEMIPEFDQFPVFYFTNHNTIVGEGDVPVHEDHLHQLDFELEAAIVIGKTGKNVEAKDADKYIFGYAIMNDFSARLLQMEEMKLNLGPAKGKDFATAIGPWLVTPDELENYRIQSEKGNRYDLQMIARHNGKLISDGNMKSMDWTFEEILERVSYGTEIYPGDVVGSGTVGTGCYAELNGTAVLKAKEHGDSFTPSWLEDGDVIELEITGLGCLRNTIVKMEAPYSILAKKKNI</sequence>
<organism evidence="2 3">
    <name type="scientific">Candidatus Scalindua rubra</name>
    <dbReference type="NCBI Taxonomy" id="1872076"/>
    <lineage>
        <taxon>Bacteria</taxon>
        <taxon>Pseudomonadati</taxon>
        <taxon>Planctomycetota</taxon>
        <taxon>Candidatus Brocadiia</taxon>
        <taxon>Candidatus Brocadiales</taxon>
        <taxon>Candidatus Scalinduaceae</taxon>
        <taxon>Candidatus Scalindua</taxon>
    </lineage>
</organism>
<dbReference type="PANTHER" id="PTHR43211">
    <property type="entry name" value="FUMARYLACETOACETATE HYDROLASE"/>
    <property type="match status" value="1"/>
</dbReference>
<dbReference type="PANTHER" id="PTHR43211:SF1">
    <property type="entry name" value="BLL6422 PROTEIN"/>
    <property type="match status" value="1"/>
</dbReference>
<reference evidence="2 3" key="1">
    <citation type="submission" date="2016-07" db="EMBL/GenBank/DDBJ databases">
        <title>Draft genome of Scalindua rubra, obtained from a brine-seawater interface in the Red Sea, sheds light on salt adaptation in anammox bacteria.</title>
        <authorList>
            <person name="Speth D.R."/>
            <person name="Lagkouvardos I."/>
            <person name="Wang Y."/>
            <person name="Qian P.-Y."/>
            <person name="Dutilh B.E."/>
            <person name="Jetten M.S."/>
        </authorList>
    </citation>
    <scope>NUCLEOTIDE SEQUENCE [LARGE SCALE GENOMIC DNA]</scope>
    <source>
        <strain evidence="2">BSI-1</strain>
    </source>
</reference>
<evidence type="ECO:0000259" key="1">
    <source>
        <dbReference type="Pfam" id="PF01557"/>
    </source>
</evidence>
<dbReference type="SUPFAM" id="SSF56529">
    <property type="entry name" value="FAH"/>
    <property type="match status" value="1"/>
</dbReference>
<gene>
    <name evidence="2" type="ORF">SCARUB_04353</name>
</gene>
<accession>A0A1E3X4P6</accession>
<dbReference type="InterPro" id="IPR036663">
    <property type="entry name" value="Fumarylacetoacetase_C_sf"/>
</dbReference>
<dbReference type="Proteomes" id="UP000094056">
    <property type="component" value="Unassembled WGS sequence"/>
</dbReference>
<proteinExistence type="predicted"/>
<dbReference type="InterPro" id="IPR011234">
    <property type="entry name" value="Fumarylacetoacetase-like_C"/>
</dbReference>
<comment type="caution">
    <text evidence="2">The sequence shown here is derived from an EMBL/GenBank/DDBJ whole genome shotgun (WGS) entry which is preliminary data.</text>
</comment>
<dbReference type="PATRIC" id="fig|1872076.5.peg.5210"/>
<evidence type="ECO:0000313" key="2">
    <source>
        <dbReference type="EMBL" id="ODS30532.1"/>
    </source>
</evidence>
<feature type="domain" description="Fumarylacetoacetase-like C-terminal" evidence="1">
    <location>
        <begin position="89"/>
        <end position="324"/>
    </location>
</feature>
<dbReference type="Pfam" id="PF01557">
    <property type="entry name" value="FAA_hydrolase"/>
    <property type="match status" value="1"/>
</dbReference>